<evidence type="ECO:0000313" key="2">
    <source>
        <dbReference type="EMBL" id="KDR69706.1"/>
    </source>
</evidence>
<name>A0A067SFM2_GALM3</name>
<protein>
    <submittedName>
        <fullName evidence="2">Uncharacterized protein</fullName>
    </submittedName>
</protein>
<gene>
    <name evidence="2" type="ORF">GALMADRAFT_1352349</name>
</gene>
<proteinExistence type="predicted"/>
<evidence type="ECO:0000256" key="1">
    <source>
        <dbReference type="SAM" id="MobiDB-lite"/>
    </source>
</evidence>
<accession>A0A067SFM2</accession>
<reference evidence="3" key="1">
    <citation type="journal article" date="2014" name="Proc. Natl. Acad. Sci. U.S.A.">
        <title>Extensive sampling of basidiomycete genomes demonstrates inadequacy of the white-rot/brown-rot paradigm for wood decay fungi.</title>
        <authorList>
            <person name="Riley R."/>
            <person name="Salamov A.A."/>
            <person name="Brown D.W."/>
            <person name="Nagy L.G."/>
            <person name="Floudas D."/>
            <person name="Held B.W."/>
            <person name="Levasseur A."/>
            <person name="Lombard V."/>
            <person name="Morin E."/>
            <person name="Otillar R."/>
            <person name="Lindquist E.A."/>
            <person name="Sun H."/>
            <person name="LaButti K.M."/>
            <person name="Schmutz J."/>
            <person name="Jabbour D."/>
            <person name="Luo H."/>
            <person name="Baker S.E."/>
            <person name="Pisabarro A.G."/>
            <person name="Walton J.D."/>
            <person name="Blanchette R.A."/>
            <person name="Henrissat B."/>
            <person name="Martin F."/>
            <person name="Cullen D."/>
            <person name="Hibbett D.S."/>
            <person name="Grigoriev I.V."/>
        </authorList>
    </citation>
    <scope>NUCLEOTIDE SEQUENCE [LARGE SCALE GENOMIC DNA]</scope>
    <source>
        <strain evidence="3">CBS 339.88</strain>
    </source>
</reference>
<feature type="compositionally biased region" description="Basic and acidic residues" evidence="1">
    <location>
        <begin position="31"/>
        <end position="46"/>
    </location>
</feature>
<evidence type="ECO:0000313" key="3">
    <source>
        <dbReference type="Proteomes" id="UP000027222"/>
    </source>
</evidence>
<dbReference type="EMBL" id="KL142401">
    <property type="protein sequence ID" value="KDR69706.1"/>
    <property type="molecule type" value="Genomic_DNA"/>
</dbReference>
<dbReference type="AlphaFoldDB" id="A0A067SFM2"/>
<organism evidence="2 3">
    <name type="scientific">Galerina marginata (strain CBS 339.88)</name>
    <dbReference type="NCBI Taxonomy" id="685588"/>
    <lineage>
        <taxon>Eukaryota</taxon>
        <taxon>Fungi</taxon>
        <taxon>Dikarya</taxon>
        <taxon>Basidiomycota</taxon>
        <taxon>Agaricomycotina</taxon>
        <taxon>Agaricomycetes</taxon>
        <taxon>Agaricomycetidae</taxon>
        <taxon>Agaricales</taxon>
        <taxon>Agaricineae</taxon>
        <taxon>Strophariaceae</taxon>
        <taxon>Galerina</taxon>
    </lineage>
</organism>
<keyword evidence="3" id="KW-1185">Reference proteome</keyword>
<sequence>MNVTAGYRTPIWMEGDVKKRVNDEAATNTERQGEEKKARHGDGSSNHEPRFGFKFRFWIHFLGFGIAQRIVLPNMEGGCPHCTSQYSSSISGLELEVSTPWPLGWRVLDVDIEHCLTGDGGVDGGAQPLMQRRGRLQSYLDLIVAQRPPRTFQCDAAERPEYATGSRERERVKFELEVAVERDGCKPFSFDEKEGKKEKRREEWVEKEKRRGEACWGEAGEIRIKRQTRIRKRIRNTITKFHECVQKKKQEKGKTKEQRHLPAAKFRLRLRLQHRLDCTVKARASTDAISILEFGIRHKLDAAWLQA</sequence>
<dbReference type="HOGENOM" id="CLU_906276_0_0_1"/>
<dbReference type="Proteomes" id="UP000027222">
    <property type="component" value="Unassembled WGS sequence"/>
</dbReference>
<feature type="region of interest" description="Disordered" evidence="1">
    <location>
        <begin position="18"/>
        <end position="46"/>
    </location>
</feature>